<dbReference type="EMBL" id="CP133623">
    <property type="protein sequence ID" value="WMV58420.1"/>
    <property type="molecule type" value="Genomic_DNA"/>
</dbReference>
<reference evidence="1" key="1">
    <citation type="submission" date="2023-08" db="EMBL/GenBank/DDBJ databases">
        <title>A de novo genome assembly of Solanum verrucosum Schlechtendal, a Mexican diploid species geographically isolated from the other diploid A-genome species in potato relatives.</title>
        <authorList>
            <person name="Hosaka K."/>
        </authorList>
    </citation>
    <scope>NUCLEOTIDE SEQUENCE</scope>
    <source>
        <tissue evidence="1">Young leaves</tissue>
    </source>
</reference>
<sequence length="92" mass="10915">MIRGQWKISWKLVERGERIRKRLQGLNATIIHTFREANNVPDLLAKEVVESQNIKEYTTFGDLLTHLRRQINSDKAQIPTLRIRTRKINIQH</sequence>
<name>A0AAF0V4N1_SOLVR</name>
<gene>
    <name evidence="1" type="ORF">MTR67_051805</name>
</gene>
<keyword evidence="2" id="KW-1185">Reference proteome</keyword>
<evidence type="ECO:0000313" key="2">
    <source>
        <dbReference type="Proteomes" id="UP001234989"/>
    </source>
</evidence>
<organism evidence="1 2">
    <name type="scientific">Solanum verrucosum</name>
    <dbReference type="NCBI Taxonomy" id="315347"/>
    <lineage>
        <taxon>Eukaryota</taxon>
        <taxon>Viridiplantae</taxon>
        <taxon>Streptophyta</taxon>
        <taxon>Embryophyta</taxon>
        <taxon>Tracheophyta</taxon>
        <taxon>Spermatophyta</taxon>
        <taxon>Magnoliopsida</taxon>
        <taxon>eudicotyledons</taxon>
        <taxon>Gunneridae</taxon>
        <taxon>Pentapetalae</taxon>
        <taxon>asterids</taxon>
        <taxon>lamiids</taxon>
        <taxon>Solanales</taxon>
        <taxon>Solanaceae</taxon>
        <taxon>Solanoideae</taxon>
        <taxon>Solaneae</taxon>
        <taxon>Solanum</taxon>
    </lineage>
</organism>
<dbReference type="Proteomes" id="UP001234989">
    <property type="component" value="Chromosome 12"/>
</dbReference>
<dbReference type="AlphaFoldDB" id="A0AAF0V4N1"/>
<protein>
    <submittedName>
        <fullName evidence="1">Uncharacterized protein</fullName>
    </submittedName>
</protein>
<proteinExistence type="predicted"/>
<evidence type="ECO:0000313" key="1">
    <source>
        <dbReference type="EMBL" id="WMV58420.1"/>
    </source>
</evidence>
<accession>A0AAF0V4N1</accession>